<evidence type="ECO:0000256" key="5">
    <source>
        <dbReference type="ARBA" id="ARBA00023136"/>
    </source>
</evidence>
<feature type="domain" description="G-protein coupled receptors family 1 profile" evidence="10">
    <location>
        <begin position="78"/>
        <end position="318"/>
    </location>
</feature>
<keyword evidence="12" id="KW-1185">Reference proteome</keyword>
<dbReference type="GO" id="GO:0007200">
    <property type="term" value="P:phospholipase C-activating G protein-coupled receptor signaling pathway"/>
    <property type="evidence" value="ECO:0007669"/>
    <property type="project" value="TreeGrafter"/>
</dbReference>
<feature type="transmembrane region" description="Helical" evidence="9">
    <location>
        <begin position="174"/>
        <end position="196"/>
    </location>
</feature>
<organism evidence="11 12">
    <name type="scientific">Alosa alosa</name>
    <name type="common">allis shad</name>
    <dbReference type="NCBI Taxonomy" id="278164"/>
    <lineage>
        <taxon>Eukaryota</taxon>
        <taxon>Metazoa</taxon>
        <taxon>Chordata</taxon>
        <taxon>Craniata</taxon>
        <taxon>Vertebrata</taxon>
        <taxon>Euteleostomi</taxon>
        <taxon>Actinopterygii</taxon>
        <taxon>Neopterygii</taxon>
        <taxon>Teleostei</taxon>
        <taxon>Clupei</taxon>
        <taxon>Clupeiformes</taxon>
        <taxon>Clupeoidei</taxon>
        <taxon>Clupeidae</taxon>
        <taxon>Alosa</taxon>
    </lineage>
</organism>
<protein>
    <recommendedName>
        <fullName evidence="10">G-protein coupled receptors family 1 profile domain-containing protein</fullName>
    </recommendedName>
</protein>
<evidence type="ECO:0000256" key="9">
    <source>
        <dbReference type="SAM" id="Phobius"/>
    </source>
</evidence>
<sequence length="371" mass="40824">MLADLTPVAFSFGDGLDLCFGAEPTGVPTTNYPLLLLRTERNLPVLSDRSMAHELGMEVVKSVQITLYLLTIILGSAGNSVVIWMVGVRMKPAATNVWLVNLAVADLVFCISRVLTVISLGLRQWSFGVQLCQVNGLLKYTNMFCSVFLLVVISVDRALCIWRPLRAKIMRTVSLSRAVSAGVWVAALALSLPYAINRTTGLDAYNNTKCTMETMVSAGGRTGLYLVRFLFGFLLPFLVIACCYVLAGWGIRQSRLNRKMKILRILVLLVSAFFLCWVPYHALLLAKMVNSKSQWVKLGLPVATGLSYFNSCVNPILYFCVGLDRQKNFKRSISGALRRALEDDGIGPVTEGQEAEGQGVILQQSTKPQDV</sequence>
<dbReference type="GO" id="GO:0004875">
    <property type="term" value="F:complement receptor activity"/>
    <property type="evidence" value="ECO:0007669"/>
    <property type="project" value="TreeGrafter"/>
</dbReference>
<evidence type="ECO:0000256" key="2">
    <source>
        <dbReference type="ARBA" id="ARBA00022692"/>
    </source>
</evidence>
<accession>A0AAV6G6M6</accession>
<feature type="transmembrane region" description="Helical" evidence="9">
    <location>
        <begin position="300"/>
        <end position="321"/>
    </location>
</feature>
<dbReference type="SUPFAM" id="SSF81321">
    <property type="entry name" value="Family A G protein-coupled receptor-like"/>
    <property type="match status" value="1"/>
</dbReference>
<evidence type="ECO:0000259" key="10">
    <source>
        <dbReference type="PROSITE" id="PS50262"/>
    </source>
</evidence>
<evidence type="ECO:0000256" key="3">
    <source>
        <dbReference type="ARBA" id="ARBA00022989"/>
    </source>
</evidence>
<evidence type="ECO:0000256" key="4">
    <source>
        <dbReference type="ARBA" id="ARBA00023040"/>
    </source>
</evidence>
<keyword evidence="7" id="KW-0807">Transducer</keyword>
<comment type="similarity">
    <text evidence="8">Belongs to the chemokine-like receptor (CMKLR) family.</text>
</comment>
<evidence type="ECO:0000313" key="11">
    <source>
        <dbReference type="EMBL" id="KAG5270784.1"/>
    </source>
</evidence>
<evidence type="ECO:0000256" key="7">
    <source>
        <dbReference type="ARBA" id="ARBA00023224"/>
    </source>
</evidence>
<dbReference type="InterPro" id="IPR017452">
    <property type="entry name" value="GPCR_Rhodpsn_7TM"/>
</dbReference>
<keyword evidence="5 9" id="KW-0472">Membrane</keyword>
<evidence type="ECO:0000313" key="12">
    <source>
        <dbReference type="Proteomes" id="UP000823561"/>
    </source>
</evidence>
<dbReference type="Proteomes" id="UP000823561">
    <property type="component" value="Chromosome 13"/>
</dbReference>
<evidence type="ECO:0000256" key="8">
    <source>
        <dbReference type="ARBA" id="ARBA00025736"/>
    </source>
</evidence>
<dbReference type="InterPro" id="IPR000826">
    <property type="entry name" value="Formyl_rcpt-rel"/>
</dbReference>
<comment type="caution">
    <text evidence="11">The sequence shown here is derived from an EMBL/GenBank/DDBJ whole genome shotgun (WGS) entry which is preliminary data.</text>
</comment>
<gene>
    <name evidence="11" type="ORF">AALO_G00172270</name>
</gene>
<dbReference type="InterPro" id="IPR000276">
    <property type="entry name" value="GPCR_Rhodpsn"/>
</dbReference>
<feature type="transmembrane region" description="Helical" evidence="9">
    <location>
        <begin position="225"/>
        <end position="250"/>
    </location>
</feature>
<dbReference type="PROSITE" id="PS50262">
    <property type="entry name" value="G_PROTEIN_RECEP_F1_2"/>
    <property type="match status" value="1"/>
</dbReference>
<keyword evidence="4" id="KW-0297">G-protein coupled receptor</keyword>
<keyword evidence="2 9" id="KW-0812">Transmembrane</keyword>
<dbReference type="PRINTS" id="PR00237">
    <property type="entry name" value="GPCRRHODOPSN"/>
</dbReference>
<dbReference type="PANTHER" id="PTHR24225:SF48">
    <property type="entry name" value="C3A ANAPHYLATOXIN CHEMOTACTIC RECEPTOR-RELATED"/>
    <property type="match status" value="1"/>
</dbReference>
<feature type="transmembrane region" description="Helical" evidence="9">
    <location>
        <begin position="262"/>
        <end position="280"/>
    </location>
</feature>
<proteinExistence type="inferred from homology"/>
<keyword evidence="6" id="KW-0675">Receptor</keyword>
<comment type="subcellular location">
    <subcellularLocation>
        <location evidence="1">Membrane</location>
        <topology evidence="1">Multi-pass membrane protein</topology>
    </subcellularLocation>
</comment>
<evidence type="ECO:0000256" key="1">
    <source>
        <dbReference type="ARBA" id="ARBA00004141"/>
    </source>
</evidence>
<evidence type="ECO:0000256" key="6">
    <source>
        <dbReference type="ARBA" id="ARBA00023170"/>
    </source>
</evidence>
<reference evidence="11" key="1">
    <citation type="submission" date="2020-10" db="EMBL/GenBank/DDBJ databases">
        <title>Chromosome-scale genome assembly of the Allis shad, Alosa alosa.</title>
        <authorList>
            <person name="Margot Z."/>
            <person name="Christophe K."/>
            <person name="Cabau C."/>
            <person name="Louis A."/>
            <person name="Berthelot C."/>
            <person name="Parey E."/>
            <person name="Roest Crollius H."/>
            <person name="Montfort J."/>
            <person name="Robinson-Rechavi M."/>
            <person name="Bucao C."/>
            <person name="Bouchez O."/>
            <person name="Gislard M."/>
            <person name="Lluch J."/>
            <person name="Milhes M."/>
            <person name="Lampietro C."/>
            <person name="Lopez Roques C."/>
            <person name="Donnadieu C."/>
            <person name="Braasch I."/>
            <person name="Desvignes T."/>
            <person name="Postlethwait J."/>
            <person name="Bobe J."/>
            <person name="Guiguen Y."/>
        </authorList>
    </citation>
    <scope>NUCLEOTIDE SEQUENCE</scope>
    <source>
        <strain evidence="11">M-15738</strain>
        <tissue evidence="11">Blood</tissue>
    </source>
</reference>
<name>A0AAV6G6M6_9TELE</name>
<dbReference type="Pfam" id="PF00001">
    <property type="entry name" value="7tm_1"/>
    <property type="match status" value="1"/>
</dbReference>
<keyword evidence="3 9" id="KW-1133">Transmembrane helix</keyword>
<dbReference type="GO" id="GO:0006954">
    <property type="term" value="P:inflammatory response"/>
    <property type="evidence" value="ECO:0007669"/>
    <property type="project" value="TreeGrafter"/>
</dbReference>
<dbReference type="GO" id="GO:0007204">
    <property type="term" value="P:positive regulation of cytosolic calcium ion concentration"/>
    <property type="evidence" value="ECO:0007669"/>
    <property type="project" value="TreeGrafter"/>
</dbReference>
<dbReference type="Gene3D" id="1.20.1070.10">
    <property type="entry name" value="Rhodopsin 7-helix transmembrane proteins"/>
    <property type="match status" value="1"/>
</dbReference>
<feature type="transmembrane region" description="Helical" evidence="9">
    <location>
        <begin position="65"/>
        <end position="86"/>
    </location>
</feature>
<dbReference type="GO" id="GO:0005886">
    <property type="term" value="C:plasma membrane"/>
    <property type="evidence" value="ECO:0007669"/>
    <property type="project" value="TreeGrafter"/>
</dbReference>
<dbReference type="GO" id="GO:0004930">
    <property type="term" value="F:G protein-coupled receptor activity"/>
    <property type="evidence" value="ECO:0007669"/>
    <property type="project" value="UniProtKB-KW"/>
</dbReference>
<feature type="transmembrane region" description="Helical" evidence="9">
    <location>
        <begin position="98"/>
        <end position="120"/>
    </location>
</feature>
<dbReference type="PRINTS" id="PR00526">
    <property type="entry name" value="FMETLEUPHER"/>
</dbReference>
<dbReference type="AlphaFoldDB" id="A0AAV6G6M6"/>
<feature type="transmembrane region" description="Helical" evidence="9">
    <location>
        <begin position="140"/>
        <end position="162"/>
    </location>
</feature>
<dbReference type="EMBL" id="JADWDJ010000013">
    <property type="protein sequence ID" value="KAG5270784.1"/>
    <property type="molecule type" value="Genomic_DNA"/>
</dbReference>
<dbReference type="PANTHER" id="PTHR24225">
    <property type="entry name" value="CHEMOTACTIC RECEPTOR"/>
    <property type="match status" value="1"/>
</dbReference>